<dbReference type="RefSeq" id="WP_189494889.1">
    <property type="nucleotide sequence ID" value="NZ_BMZH01000001.1"/>
</dbReference>
<sequence length="92" mass="10748">MPDINETIDWETRRKRLIHRAHYRGFKEADLILSGFARTHGPNFTHEDILTFEDLLGAKDHDIYAWITQTLPVPAQHDTSLLARLRAFRPVL</sequence>
<evidence type="ECO:0000256" key="2">
    <source>
        <dbReference type="ARBA" id="ARBA00019418"/>
    </source>
</evidence>
<comment type="caution">
    <text evidence="4">The sequence shown here is derived from an EMBL/GenBank/DDBJ whole genome shotgun (WGS) entry which is preliminary data.</text>
</comment>
<organism evidence="4 5">
    <name type="scientific">Algimonas arctica</name>
    <dbReference type="NCBI Taxonomy" id="1479486"/>
    <lineage>
        <taxon>Bacteria</taxon>
        <taxon>Pseudomonadati</taxon>
        <taxon>Pseudomonadota</taxon>
        <taxon>Alphaproteobacteria</taxon>
        <taxon>Maricaulales</taxon>
        <taxon>Robiginitomaculaceae</taxon>
        <taxon>Algimonas</taxon>
    </lineage>
</organism>
<proteinExistence type="inferred from homology"/>
<dbReference type="PANTHER" id="PTHR12469:SF2">
    <property type="entry name" value="SUCCINATE DEHYDROGENASE ASSEMBLY FACTOR 2, MITOCHONDRIAL"/>
    <property type="match status" value="1"/>
</dbReference>
<evidence type="ECO:0000256" key="3">
    <source>
        <dbReference type="ARBA" id="ARBA00023186"/>
    </source>
</evidence>
<dbReference type="Gene3D" id="1.10.150.250">
    <property type="entry name" value="Flavinator of succinate dehydrogenase"/>
    <property type="match status" value="1"/>
</dbReference>
<dbReference type="InterPro" id="IPR005631">
    <property type="entry name" value="SDH"/>
</dbReference>
<dbReference type="SUPFAM" id="SSF109910">
    <property type="entry name" value="YgfY-like"/>
    <property type="match status" value="1"/>
</dbReference>
<dbReference type="InterPro" id="IPR036714">
    <property type="entry name" value="SDH_sf"/>
</dbReference>
<protein>
    <recommendedName>
        <fullName evidence="2">FAD assembly factor SdhE</fullName>
    </recommendedName>
</protein>
<dbReference type="GO" id="GO:0006099">
    <property type="term" value="P:tricarboxylic acid cycle"/>
    <property type="evidence" value="ECO:0007669"/>
    <property type="project" value="TreeGrafter"/>
</dbReference>
<dbReference type="AlphaFoldDB" id="A0A8J3CPY9"/>
<keyword evidence="5" id="KW-1185">Reference proteome</keyword>
<comment type="similarity">
    <text evidence="1">Belongs to the SdhE FAD assembly factor family.</text>
</comment>
<gene>
    <name evidence="4" type="ORF">GCM10009069_04110</name>
</gene>
<reference evidence="4" key="1">
    <citation type="journal article" date="2014" name="Int. J. Syst. Evol. Microbiol.">
        <title>Complete genome sequence of Corynebacterium casei LMG S-19264T (=DSM 44701T), isolated from a smear-ripened cheese.</title>
        <authorList>
            <consortium name="US DOE Joint Genome Institute (JGI-PGF)"/>
            <person name="Walter F."/>
            <person name="Albersmeier A."/>
            <person name="Kalinowski J."/>
            <person name="Ruckert C."/>
        </authorList>
    </citation>
    <scope>NUCLEOTIDE SEQUENCE</scope>
    <source>
        <strain evidence="4">KCTC 32513</strain>
    </source>
</reference>
<keyword evidence="3" id="KW-0143">Chaperone</keyword>
<name>A0A8J3CPY9_9PROT</name>
<evidence type="ECO:0000313" key="4">
    <source>
        <dbReference type="EMBL" id="GHA83945.1"/>
    </source>
</evidence>
<dbReference type="PANTHER" id="PTHR12469">
    <property type="entry name" value="PROTEIN EMI5 HOMOLOG, MITOCHONDRIAL"/>
    <property type="match status" value="1"/>
</dbReference>
<dbReference type="Pfam" id="PF03937">
    <property type="entry name" value="Sdh5"/>
    <property type="match status" value="1"/>
</dbReference>
<evidence type="ECO:0000313" key="5">
    <source>
        <dbReference type="Proteomes" id="UP000634004"/>
    </source>
</evidence>
<dbReference type="Proteomes" id="UP000634004">
    <property type="component" value="Unassembled WGS sequence"/>
</dbReference>
<accession>A0A8J3CPY9</accession>
<reference evidence="4" key="2">
    <citation type="submission" date="2020-09" db="EMBL/GenBank/DDBJ databases">
        <authorList>
            <person name="Sun Q."/>
            <person name="Kim S."/>
        </authorList>
    </citation>
    <scope>NUCLEOTIDE SEQUENCE</scope>
    <source>
        <strain evidence="4">KCTC 32513</strain>
    </source>
</reference>
<evidence type="ECO:0000256" key="1">
    <source>
        <dbReference type="ARBA" id="ARBA00008571"/>
    </source>
</evidence>
<dbReference type="EMBL" id="BMZH01000001">
    <property type="protein sequence ID" value="GHA83945.1"/>
    <property type="molecule type" value="Genomic_DNA"/>
</dbReference>